<gene>
    <name evidence="9" type="ORF">AOZ06_22965</name>
</gene>
<dbReference type="EMBL" id="CP012752">
    <property type="protein sequence ID" value="ALG09390.1"/>
    <property type="molecule type" value="Genomic_DNA"/>
</dbReference>
<dbReference type="GO" id="GO:0005506">
    <property type="term" value="F:iron ion binding"/>
    <property type="evidence" value="ECO:0007669"/>
    <property type="project" value="InterPro"/>
</dbReference>
<evidence type="ECO:0000256" key="3">
    <source>
        <dbReference type="ARBA" id="ARBA00022723"/>
    </source>
</evidence>
<dbReference type="Pfam" id="PF00067">
    <property type="entry name" value="p450"/>
    <property type="match status" value="1"/>
</dbReference>
<dbReference type="STRING" id="860235.AOZ06_22965"/>
<evidence type="ECO:0000256" key="2">
    <source>
        <dbReference type="ARBA" id="ARBA00022617"/>
    </source>
</evidence>
<dbReference type="InterPro" id="IPR002401">
    <property type="entry name" value="Cyt_P450_E_grp-I"/>
</dbReference>
<evidence type="ECO:0000256" key="4">
    <source>
        <dbReference type="ARBA" id="ARBA00023002"/>
    </source>
</evidence>
<feature type="compositionally biased region" description="Basic and acidic residues" evidence="8">
    <location>
        <begin position="253"/>
        <end position="270"/>
    </location>
</feature>
<keyword evidence="10" id="KW-1185">Reference proteome</keyword>
<dbReference type="GO" id="GO:0020037">
    <property type="term" value="F:heme binding"/>
    <property type="evidence" value="ECO:0007669"/>
    <property type="project" value="InterPro"/>
</dbReference>
<dbReference type="OrthoDB" id="5290182at2"/>
<evidence type="ECO:0000256" key="5">
    <source>
        <dbReference type="ARBA" id="ARBA00023004"/>
    </source>
</evidence>
<keyword evidence="4" id="KW-0560">Oxidoreductase</keyword>
<dbReference type="InterPro" id="IPR001128">
    <property type="entry name" value="Cyt_P450"/>
</dbReference>
<evidence type="ECO:0000256" key="7">
    <source>
        <dbReference type="PIRSR" id="PIRSR602401-1"/>
    </source>
</evidence>
<evidence type="ECO:0000256" key="1">
    <source>
        <dbReference type="ARBA" id="ARBA00010617"/>
    </source>
</evidence>
<dbReference type="Proteomes" id="UP000063699">
    <property type="component" value="Chromosome"/>
</dbReference>
<sequence length="270" mass="29260">MARQYGLPSTSGETGAAEKLAHVRETVTRVLTAEQPGTGLVGMLADSGWDLARIRDTVLVVVMAGYHTSGVAVSWASHLPAGHPEIAGRLRAELDSVLGERAAPAYTDLRSLDCLDRVVKEAMRRCPPGPYAAREPAEDLVLGEYRVAAGTTLMYPIWAIHLNPAHWPDPLRFDPDRFTAAAAAGRPRFAFIPFGSGPRSCEGAAPATAEIKLMLAVLVKRFEFTPVPGHVVTPVFPDARGNPPGWGRPVPRTADRAERELDTTRRCRKQ</sequence>
<dbReference type="PANTHER" id="PTHR24291:SF50">
    <property type="entry name" value="BIFUNCTIONAL ALBAFLAVENONE MONOOXYGENASE_TERPENE SYNTHASE"/>
    <property type="match status" value="1"/>
</dbReference>
<name>A0A0N9I3P2_9PSEU</name>
<organism evidence="9 10">
    <name type="scientific">Kibdelosporangium phytohabitans</name>
    <dbReference type="NCBI Taxonomy" id="860235"/>
    <lineage>
        <taxon>Bacteria</taxon>
        <taxon>Bacillati</taxon>
        <taxon>Actinomycetota</taxon>
        <taxon>Actinomycetes</taxon>
        <taxon>Pseudonocardiales</taxon>
        <taxon>Pseudonocardiaceae</taxon>
        <taxon>Kibdelosporangium</taxon>
    </lineage>
</organism>
<dbReference type="GO" id="GO:0016705">
    <property type="term" value="F:oxidoreductase activity, acting on paired donors, with incorporation or reduction of molecular oxygen"/>
    <property type="evidence" value="ECO:0007669"/>
    <property type="project" value="InterPro"/>
</dbReference>
<feature type="region of interest" description="Disordered" evidence="8">
    <location>
        <begin position="236"/>
        <end position="270"/>
    </location>
</feature>
<dbReference type="GO" id="GO:0004497">
    <property type="term" value="F:monooxygenase activity"/>
    <property type="evidence" value="ECO:0007669"/>
    <property type="project" value="UniProtKB-KW"/>
</dbReference>
<dbReference type="PANTHER" id="PTHR24291">
    <property type="entry name" value="CYTOCHROME P450 FAMILY 4"/>
    <property type="match status" value="1"/>
</dbReference>
<evidence type="ECO:0000313" key="9">
    <source>
        <dbReference type="EMBL" id="ALG09390.1"/>
    </source>
</evidence>
<dbReference type="SUPFAM" id="SSF48264">
    <property type="entry name" value="Cytochrome P450"/>
    <property type="match status" value="1"/>
</dbReference>
<dbReference type="AlphaFoldDB" id="A0A0N9I3P2"/>
<protein>
    <recommendedName>
        <fullName evidence="11">Cytochrome</fullName>
    </recommendedName>
</protein>
<dbReference type="RefSeq" id="WP_054291294.1">
    <property type="nucleotide sequence ID" value="NZ_CP012752.1"/>
</dbReference>
<keyword evidence="6" id="KW-0503">Monooxygenase</keyword>
<reference evidence="9 10" key="1">
    <citation type="submission" date="2015-07" db="EMBL/GenBank/DDBJ databases">
        <title>Genome sequencing of Kibdelosporangium phytohabitans.</title>
        <authorList>
            <person name="Qin S."/>
            <person name="Xing K."/>
        </authorList>
    </citation>
    <scope>NUCLEOTIDE SEQUENCE [LARGE SCALE GENOMIC DNA]</scope>
    <source>
        <strain evidence="9 10">KLBMP1111</strain>
    </source>
</reference>
<keyword evidence="2 7" id="KW-0349">Heme</keyword>
<evidence type="ECO:0000313" key="10">
    <source>
        <dbReference type="Proteomes" id="UP000063699"/>
    </source>
</evidence>
<comment type="similarity">
    <text evidence="1">Belongs to the cytochrome P450 family.</text>
</comment>
<evidence type="ECO:0008006" key="11">
    <source>
        <dbReference type="Google" id="ProtNLM"/>
    </source>
</evidence>
<dbReference type="Gene3D" id="1.10.630.10">
    <property type="entry name" value="Cytochrome P450"/>
    <property type="match status" value="1"/>
</dbReference>
<dbReference type="PRINTS" id="PR00385">
    <property type="entry name" value="P450"/>
</dbReference>
<keyword evidence="3 7" id="KW-0479">Metal-binding</keyword>
<evidence type="ECO:0000256" key="8">
    <source>
        <dbReference type="SAM" id="MobiDB-lite"/>
    </source>
</evidence>
<dbReference type="InterPro" id="IPR036396">
    <property type="entry name" value="Cyt_P450_sf"/>
</dbReference>
<accession>A0A0N9I3P2</accession>
<dbReference type="PRINTS" id="PR00463">
    <property type="entry name" value="EP450I"/>
</dbReference>
<feature type="binding site" description="axial binding residue" evidence="7">
    <location>
        <position position="201"/>
    </location>
    <ligand>
        <name>heme</name>
        <dbReference type="ChEBI" id="CHEBI:30413"/>
    </ligand>
    <ligandPart>
        <name>Fe</name>
        <dbReference type="ChEBI" id="CHEBI:18248"/>
    </ligandPart>
</feature>
<keyword evidence="5 7" id="KW-0408">Iron</keyword>
<dbReference type="InterPro" id="IPR050196">
    <property type="entry name" value="Cytochrome_P450_Monoox"/>
</dbReference>
<proteinExistence type="inferred from homology"/>
<dbReference type="KEGG" id="kphy:AOZ06_22965"/>
<evidence type="ECO:0000256" key="6">
    <source>
        <dbReference type="ARBA" id="ARBA00023033"/>
    </source>
</evidence>
<comment type="cofactor">
    <cofactor evidence="7">
        <name>heme</name>
        <dbReference type="ChEBI" id="CHEBI:30413"/>
    </cofactor>
</comment>